<evidence type="ECO:0000256" key="1">
    <source>
        <dbReference type="ARBA" id="ARBA00004236"/>
    </source>
</evidence>
<dbReference type="Proteomes" id="UP000031938">
    <property type="component" value="Unassembled WGS sequence"/>
</dbReference>
<evidence type="ECO:0000256" key="2">
    <source>
        <dbReference type="ARBA" id="ARBA00022475"/>
    </source>
</evidence>
<proteinExistence type="predicted"/>
<dbReference type="NCBIfam" id="TIGR00254">
    <property type="entry name" value="GGDEF"/>
    <property type="match status" value="1"/>
</dbReference>
<feature type="domain" description="GGDEF" evidence="6">
    <location>
        <begin position="408"/>
        <end position="543"/>
    </location>
</feature>
<name>A0A0C2RGY4_9BACL</name>
<dbReference type="Gene3D" id="6.10.340.10">
    <property type="match status" value="1"/>
</dbReference>
<comment type="caution">
    <text evidence="7">The sequence shown here is derived from an EMBL/GenBank/DDBJ whole genome shotgun (WGS) entry which is preliminary data.</text>
</comment>
<dbReference type="PROSITE" id="PS50885">
    <property type="entry name" value="HAMP"/>
    <property type="match status" value="1"/>
</dbReference>
<evidence type="ECO:0000256" key="4">
    <source>
        <dbReference type="SAM" id="Phobius"/>
    </source>
</evidence>
<gene>
    <name evidence="7" type="ORF">KP78_08980</name>
</gene>
<dbReference type="PROSITE" id="PS50887">
    <property type="entry name" value="GGDEF"/>
    <property type="match status" value="1"/>
</dbReference>
<sequence length="546" mass="60163">MRMNLRTYWSLIFAAFIILFALLLSIGITQLATDELKNEKGNTLSSTAFQMSDKLDRYMWSRYSEVNIVSNLNTIDMARTSSETQQLLDEFTDTISAFSWVGITNTEGIVQASSDGILEGEDISELSLFKGALDGAFIGDVHGTLLLSNLLPNPTGEPMKFVDISTPLYNENNEFTGVFATHLSWKWAEEVQNSILNSLSNEANDQVEVFVISSEGNTVLLGPEDMIGESISLESVEQARTGKHGYMLETWPDGENYLTGYSFGAGYQDYPGLKWIVLVRQPESAAFASALELRQFILIAGGISAIIFALGGWIIAGRISKPLHQISKTAQRLRSGENLEIPKYKGIKDIEELSSSLQDLITTLGKTESNLIKMKGIAYHDHLTGLANRIALELYTGRYIEAAKKNNETLTFLYLDLDGFKKVNDTLGHRTGDLLLQKVANRLNTIADSDSFVSRIGGDEFILLVPSSEGGPMDNAKNIADLIVASLNEPFIIEGTPVQIGCSVGAAVYPKDDKDPYTLISYADQALYVSKENGKNQVTFYQKQAK</sequence>
<dbReference type="InterPro" id="IPR043128">
    <property type="entry name" value="Rev_trsase/Diguanyl_cyclase"/>
</dbReference>
<keyword evidence="4" id="KW-0812">Transmembrane</keyword>
<keyword evidence="4" id="KW-1133">Transmembrane helix</keyword>
<dbReference type="GO" id="GO:0007165">
    <property type="term" value="P:signal transduction"/>
    <property type="evidence" value="ECO:0007669"/>
    <property type="project" value="InterPro"/>
</dbReference>
<evidence type="ECO:0000313" key="7">
    <source>
        <dbReference type="EMBL" id="KIL49430.1"/>
    </source>
</evidence>
<evidence type="ECO:0000259" key="5">
    <source>
        <dbReference type="PROSITE" id="PS50885"/>
    </source>
</evidence>
<dbReference type="InterPro" id="IPR052163">
    <property type="entry name" value="DGC-Regulatory_Protein"/>
</dbReference>
<dbReference type="Pfam" id="PF00990">
    <property type="entry name" value="GGDEF"/>
    <property type="match status" value="1"/>
</dbReference>
<reference evidence="7 8" key="1">
    <citation type="submission" date="2015-01" db="EMBL/GenBank/DDBJ databases">
        <title>Genome sequencing of Jeotgalibacillus soli.</title>
        <authorList>
            <person name="Goh K.M."/>
            <person name="Chan K.-G."/>
            <person name="Yaakop A.S."/>
            <person name="Ee R."/>
            <person name="Gan H.M."/>
            <person name="Chan C.S."/>
        </authorList>
    </citation>
    <scope>NUCLEOTIDE SEQUENCE [LARGE SCALE GENOMIC DNA]</scope>
    <source>
        <strain evidence="7 8">P9</strain>
    </source>
</reference>
<comment type="subcellular location">
    <subcellularLocation>
        <location evidence="1">Cell membrane</location>
    </subcellularLocation>
</comment>
<feature type="transmembrane region" description="Helical" evidence="4">
    <location>
        <begin position="296"/>
        <end position="316"/>
    </location>
</feature>
<dbReference type="CDD" id="cd01949">
    <property type="entry name" value="GGDEF"/>
    <property type="match status" value="1"/>
</dbReference>
<dbReference type="Gene3D" id="3.30.450.20">
    <property type="entry name" value="PAS domain"/>
    <property type="match status" value="1"/>
</dbReference>
<dbReference type="AlphaFoldDB" id="A0A0C2RGY4"/>
<dbReference type="CDD" id="cd18774">
    <property type="entry name" value="PDC2_HK_sensor"/>
    <property type="match status" value="1"/>
</dbReference>
<accession>A0A0C2RGY4</accession>
<organism evidence="7 8">
    <name type="scientific">Jeotgalibacillus soli</name>
    <dbReference type="NCBI Taxonomy" id="889306"/>
    <lineage>
        <taxon>Bacteria</taxon>
        <taxon>Bacillati</taxon>
        <taxon>Bacillota</taxon>
        <taxon>Bacilli</taxon>
        <taxon>Bacillales</taxon>
        <taxon>Caryophanaceae</taxon>
        <taxon>Jeotgalibacillus</taxon>
    </lineage>
</organism>
<dbReference type="EMBL" id="JXRP01000009">
    <property type="protein sequence ID" value="KIL49430.1"/>
    <property type="molecule type" value="Genomic_DNA"/>
</dbReference>
<dbReference type="SMART" id="SM00267">
    <property type="entry name" value="GGDEF"/>
    <property type="match status" value="1"/>
</dbReference>
<dbReference type="GO" id="GO:0005886">
    <property type="term" value="C:plasma membrane"/>
    <property type="evidence" value="ECO:0007669"/>
    <property type="project" value="UniProtKB-SubCell"/>
</dbReference>
<dbReference type="OrthoDB" id="9759607at2"/>
<dbReference type="PATRIC" id="fig|889306.3.peg.901"/>
<dbReference type="RefSeq" id="WP_041086595.1">
    <property type="nucleotide sequence ID" value="NZ_JXRP01000009.1"/>
</dbReference>
<keyword evidence="3 4" id="KW-0472">Membrane</keyword>
<evidence type="ECO:0000259" key="6">
    <source>
        <dbReference type="PROSITE" id="PS50887"/>
    </source>
</evidence>
<dbReference type="PANTHER" id="PTHR46663:SF2">
    <property type="entry name" value="GGDEF DOMAIN-CONTAINING PROTEIN"/>
    <property type="match status" value="1"/>
</dbReference>
<dbReference type="PANTHER" id="PTHR46663">
    <property type="entry name" value="DIGUANYLATE CYCLASE DGCT-RELATED"/>
    <property type="match status" value="1"/>
</dbReference>
<dbReference type="InterPro" id="IPR000160">
    <property type="entry name" value="GGDEF_dom"/>
</dbReference>
<dbReference type="SUPFAM" id="SSF55073">
    <property type="entry name" value="Nucleotide cyclase"/>
    <property type="match status" value="1"/>
</dbReference>
<feature type="domain" description="HAMP" evidence="5">
    <location>
        <begin position="317"/>
        <end position="369"/>
    </location>
</feature>
<evidence type="ECO:0008006" key="9">
    <source>
        <dbReference type="Google" id="ProtNLM"/>
    </source>
</evidence>
<keyword evidence="8" id="KW-1185">Reference proteome</keyword>
<evidence type="ECO:0000256" key="3">
    <source>
        <dbReference type="ARBA" id="ARBA00023136"/>
    </source>
</evidence>
<dbReference type="InterPro" id="IPR029787">
    <property type="entry name" value="Nucleotide_cyclase"/>
</dbReference>
<dbReference type="Gene3D" id="3.30.70.270">
    <property type="match status" value="1"/>
</dbReference>
<dbReference type="STRING" id="889306.KP78_08980"/>
<dbReference type="InterPro" id="IPR003660">
    <property type="entry name" value="HAMP_dom"/>
</dbReference>
<protein>
    <recommendedName>
        <fullName evidence="9">Diguanylate cyclase</fullName>
    </recommendedName>
</protein>
<evidence type="ECO:0000313" key="8">
    <source>
        <dbReference type="Proteomes" id="UP000031938"/>
    </source>
</evidence>
<keyword evidence="2" id="KW-1003">Cell membrane</keyword>